<feature type="domain" description="EF-hand" evidence="3">
    <location>
        <begin position="26"/>
        <end position="61"/>
    </location>
</feature>
<dbReference type="AlphaFoldDB" id="A0ABD0LF06"/>
<comment type="caution">
    <text evidence="4">The sequence shown here is derived from an EMBL/GenBank/DDBJ whole genome shotgun (WGS) entry which is preliminary data.</text>
</comment>
<dbReference type="Pfam" id="PF13405">
    <property type="entry name" value="EF-hand_6"/>
    <property type="match status" value="1"/>
</dbReference>
<gene>
    <name evidence="4" type="ORF">BaRGS_00010967</name>
</gene>
<evidence type="ECO:0000313" key="5">
    <source>
        <dbReference type="Proteomes" id="UP001519460"/>
    </source>
</evidence>
<dbReference type="Proteomes" id="UP001519460">
    <property type="component" value="Unassembled WGS sequence"/>
</dbReference>
<dbReference type="SMART" id="SM00054">
    <property type="entry name" value="EFh"/>
    <property type="match status" value="1"/>
</dbReference>
<evidence type="ECO:0000313" key="4">
    <source>
        <dbReference type="EMBL" id="KAK7497833.1"/>
    </source>
</evidence>
<feature type="region of interest" description="Disordered" evidence="2">
    <location>
        <begin position="1"/>
        <end position="30"/>
    </location>
</feature>
<sequence length="155" mass="17302">MANNGNRDSDLSPGRDSSASDSSSQSEEERLRRLFNSCDADGDGYLDGEDFLFMCKQLNLEDSAAEIRHELGVSEAAHISFADFLRCRARVMAAAQDCDDPDVESDTSGIHTHHPHITSWPTMSSDSLGNYDQNLHNQWEKSDELTLHECSETYL</sequence>
<dbReference type="InterPro" id="IPR002048">
    <property type="entry name" value="EF_hand_dom"/>
</dbReference>
<name>A0ABD0LF06_9CAEN</name>
<proteinExistence type="predicted"/>
<accession>A0ABD0LF06</accession>
<organism evidence="4 5">
    <name type="scientific">Batillaria attramentaria</name>
    <dbReference type="NCBI Taxonomy" id="370345"/>
    <lineage>
        <taxon>Eukaryota</taxon>
        <taxon>Metazoa</taxon>
        <taxon>Spiralia</taxon>
        <taxon>Lophotrochozoa</taxon>
        <taxon>Mollusca</taxon>
        <taxon>Gastropoda</taxon>
        <taxon>Caenogastropoda</taxon>
        <taxon>Sorbeoconcha</taxon>
        <taxon>Cerithioidea</taxon>
        <taxon>Batillariidae</taxon>
        <taxon>Batillaria</taxon>
    </lineage>
</organism>
<evidence type="ECO:0000259" key="3">
    <source>
        <dbReference type="PROSITE" id="PS50222"/>
    </source>
</evidence>
<feature type="compositionally biased region" description="Low complexity" evidence="2">
    <location>
        <begin position="11"/>
        <end position="25"/>
    </location>
</feature>
<dbReference type="InterPro" id="IPR018247">
    <property type="entry name" value="EF_Hand_1_Ca_BS"/>
</dbReference>
<reference evidence="4 5" key="1">
    <citation type="journal article" date="2023" name="Sci. Data">
        <title>Genome assembly of the Korean intertidal mud-creeper Batillaria attramentaria.</title>
        <authorList>
            <person name="Patra A.K."/>
            <person name="Ho P.T."/>
            <person name="Jun S."/>
            <person name="Lee S.J."/>
            <person name="Kim Y."/>
            <person name="Won Y.J."/>
        </authorList>
    </citation>
    <scope>NUCLEOTIDE SEQUENCE [LARGE SCALE GENOMIC DNA]</scope>
    <source>
        <strain evidence="4">Wonlab-2016</strain>
    </source>
</reference>
<evidence type="ECO:0000256" key="1">
    <source>
        <dbReference type="ARBA" id="ARBA00022837"/>
    </source>
</evidence>
<dbReference type="EMBL" id="JACVVK020000055">
    <property type="protein sequence ID" value="KAK7497833.1"/>
    <property type="molecule type" value="Genomic_DNA"/>
</dbReference>
<keyword evidence="1" id="KW-0106">Calcium</keyword>
<keyword evidence="5" id="KW-1185">Reference proteome</keyword>
<dbReference type="PROSITE" id="PS00018">
    <property type="entry name" value="EF_HAND_1"/>
    <property type="match status" value="1"/>
</dbReference>
<dbReference type="PROSITE" id="PS50222">
    <property type="entry name" value="EF_HAND_2"/>
    <property type="match status" value="1"/>
</dbReference>
<dbReference type="InterPro" id="IPR011992">
    <property type="entry name" value="EF-hand-dom_pair"/>
</dbReference>
<evidence type="ECO:0000256" key="2">
    <source>
        <dbReference type="SAM" id="MobiDB-lite"/>
    </source>
</evidence>
<protein>
    <recommendedName>
        <fullName evidence="3">EF-hand domain-containing protein</fullName>
    </recommendedName>
</protein>
<dbReference type="SUPFAM" id="SSF47473">
    <property type="entry name" value="EF-hand"/>
    <property type="match status" value="1"/>
</dbReference>
<feature type="region of interest" description="Disordered" evidence="2">
    <location>
        <begin position="99"/>
        <end position="123"/>
    </location>
</feature>
<dbReference type="Gene3D" id="1.10.238.10">
    <property type="entry name" value="EF-hand"/>
    <property type="match status" value="1"/>
</dbReference>